<dbReference type="AlphaFoldDB" id="A0A0P7BTZ7"/>
<reference evidence="2 3" key="1">
    <citation type="submission" date="2015-09" db="EMBL/GenBank/DDBJ databases">
        <title>Draft genome of a European isolate of the apple canker pathogen Neonectria ditissima.</title>
        <authorList>
            <person name="Gomez-Cortecero A."/>
            <person name="Harrison R.J."/>
            <person name="Armitage A.D."/>
        </authorList>
    </citation>
    <scope>NUCLEOTIDE SEQUENCE [LARGE SCALE GENOMIC DNA]</scope>
    <source>
        <strain evidence="2 3">R09/05</strain>
    </source>
</reference>
<gene>
    <name evidence="2" type="ORF">AK830_g1622</name>
</gene>
<organism evidence="2 3">
    <name type="scientific">Neonectria ditissima</name>
    <dbReference type="NCBI Taxonomy" id="78410"/>
    <lineage>
        <taxon>Eukaryota</taxon>
        <taxon>Fungi</taxon>
        <taxon>Dikarya</taxon>
        <taxon>Ascomycota</taxon>
        <taxon>Pezizomycotina</taxon>
        <taxon>Sordariomycetes</taxon>
        <taxon>Hypocreomycetidae</taxon>
        <taxon>Hypocreales</taxon>
        <taxon>Nectriaceae</taxon>
        <taxon>Neonectria</taxon>
    </lineage>
</organism>
<evidence type="ECO:0000313" key="2">
    <source>
        <dbReference type="EMBL" id="KPM44959.1"/>
    </source>
</evidence>
<sequence>MIDAIQPSPDEYHAAYAASFKLWSELRRQAQANPSFPAHALELSDAFPQHPRFLSDLVVKHAKYPKHSWASVSGFSEWGSPCVDCQHGMPSFQQLVEITVSTKNPISVCIDQTSKNNGYFENWFPLQDQNYIPILILGWAYVLSARWTELMPGQCSIAYTDAQAPGHNSIEAESSQHTVFEVFVGSCSPEEARWWAAVLAPGRGWEAMMLIEDDELLAPWSTSLAHGIAFTLSDLENHSSSPPAQNTAVSSAEAIQFLDRFSKLHNAEDQSLTALAAALLLPSQQGTNPLILPKPKTRNGKHKITSFSCLDQQHDGTHPQRIPQHDDLDRLLTLSCHARGIQSNLLSVFYESGVECNKAGPWMQGALDVATPLLESEPWVLGQMLMERLPEIGPLWLGATVLGLQGNLLKQAGHGPVNLNAAAWSGTVQSFLQEPSLGVCHETKLITRADECRLLYLAQADDHSRAPFCQWAPFGATEIEYTDIEVRMHKDCRGHTLQHNGFTWNCVSGGSQLKQSTQTTALQAPRSPSIPDYLEPSLPSPESLNHTKEFISEVATRSIFGWLRFDGYAPHEKDIWTHEWLYIYESDEEEELVDEKSQPKSFSHVSSWVQALESRLVEGEGDMEMKLLL</sequence>
<feature type="region of interest" description="Disordered" evidence="1">
    <location>
        <begin position="521"/>
        <end position="540"/>
    </location>
</feature>
<keyword evidence="3" id="KW-1185">Reference proteome</keyword>
<name>A0A0P7BTZ7_9HYPO</name>
<proteinExistence type="predicted"/>
<evidence type="ECO:0000313" key="3">
    <source>
        <dbReference type="Proteomes" id="UP000050424"/>
    </source>
</evidence>
<protein>
    <submittedName>
        <fullName evidence="2">Uncharacterized protein</fullName>
    </submittedName>
</protein>
<evidence type="ECO:0000256" key="1">
    <source>
        <dbReference type="SAM" id="MobiDB-lite"/>
    </source>
</evidence>
<accession>A0A0P7BTZ7</accession>
<comment type="caution">
    <text evidence="2">The sequence shown here is derived from an EMBL/GenBank/DDBJ whole genome shotgun (WGS) entry which is preliminary data.</text>
</comment>
<dbReference type="OrthoDB" id="3549294at2759"/>
<dbReference type="EMBL" id="LKCW01000013">
    <property type="protein sequence ID" value="KPM44959.1"/>
    <property type="molecule type" value="Genomic_DNA"/>
</dbReference>
<dbReference type="Proteomes" id="UP000050424">
    <property type="component" value="Unassembled WGS sequence"/>
</dbReference>